<protein>
    <recommendedName>
        <fullName evidence="5">BRX domain-containing protein</fullName>
    </recommendedName>
</protein>
<dbReference type="Pfam" id="PF13713">
    <property type="entry name" value="BRX_N"/>
    <property type="match status" value="1"/>
</dbReference>
<feature type="region of interest" description="Disordered" evidence="4">
    <location>
        <begin position="333"/>
        <end position="384"/>
    </location>
</feature>
<dbReference type="InterPro" id="IPR027988">
    <property type="entry name" value="BRX_N"/>
</dbReference>
<evidence type="ECO:0000256" key="1">
    <source>
        <dbReference type="ARBA" id="ARBA00004123"/>
    </source>
</evidence>
<evidence type="ECO:0000256" key="2">
    <source>
        <dbReference type="ARBA" id="ARBA00009057"/>
    </source>
</evidence>
<dbReference type="Proteomes" id="UP001054889">
    <property type="component" value="Unassembled WGS sequence"/>
</dbReference>
<feature type="region of interest" description="Disordered" evidence="4">
    <location>
        <begin position="15"/>
        <end position="55"/>
    </location>
</feature>
<proteinExistence type="inferred from homology"/>
<sequence>MLTCISCSKQLPAGAAPLRDLPEDDEDDNAVAGIGGDSVATPSTSTQGKLSRRSPPRWVTLGLRIKDMALKASGAYRHCKPCAGSSAAASRRHHRYHHGGAFADSDVASGSERFPPTTRTAPVRAAPRRRLPVGLASTPKLSNISGAKTETSSVDASVRTSSSPEEVDRCSELSVSVSNASDQEREWIEEDEPGVYITIRALPGGIRELRRVRFSWVGGSVLKNIEILDRVYQPEFAVLEKQKLPHDIAVADLEIPRNIVADEEAMMLRTVPGLDRVNPGDSLDQCRLVSVGCSFPVLKNPVIYLLDEATNALDSESRTDQSHLNQVPDRIARGVEDKNKKRTGRGGLPACVPDVSSGNTSRVGRASPSRVASLRQQQHNLPPC</sequence>
<feature type="region of interest" description="Disordered" evidence="4">
    <location>
        <begin position="101"/>
        <end position="165"/>
    </location>
</feature>
<organism evidence="6 7">
    <name type="scientific">Eleusine coracana subsp. coracana</name>
    <dbReference type="NCBI Taxonomy" id="191504"/>
    <lineage>
        <taxon>Eukaryota</taxon>
        <taxon>Viridiplantae</taxon>
        <taxon>Streptophyta</taxon>
        <taxon>Embryophyta</taxon>
        <taxon>Tracheophyta</taxon>
        <taxon>Spermatophyta</taxon>
        <taxon>Magnoliopsida</taxon>
        <taxon>Liliopsida</taxon>
        <taxon>Poales</taxon>
        <taxon>Poaceae</taxon>
        <taxon>PACMAD clade</taxon>
        <taxon>Chloridoideae</taxon>
        <taxon>Cynodonteae</taxon>
        <taxon>Eleusininae</taxon>
        <taxon>Eleusine</taxon>
    </lineage>
</organism>
<keyword evidence="3" id="KW-0539">Nucleus</keyword>
<dbReference type="PANTHER" id="PTHR46058">
    <property type="entry name" value="PROTEIN BREVIS RADIX-LIKE 1"/>
    <property type="match status" value="1"/>
</dbReference>
<dbReference type="InterPro" id="IPR044532">
    <property type="entry name" value="BRX-like"/>
</dbReference>
<feature type="compositionally biased region" description="Low complexity" evidence="4">
    <location>
        <begin position="151"/>
        <end position="163"/>
    </location>
</feature>
<feature type="compositionally biased region" description="Polar residues" evidence="4">
    <location>
        <begin position="139"/>
        <end position="150"/>
    </location>
</feature>
<dbReference type="InterPro" id="IPR013591">
    <property type="entry name" value="Brevis_radix_dom"/>
</dbReference>
<evidence type="ECO:0000256" key="4">
    <source>
        <dbReference type="SAM" id="MobiDB-lite"/>
    </source>
</evidence>
<comment type="subcellular location">
    <subcellularLocation>
        <location evidence="1">Nucleus</location>
    </subcellularLocation>
</comment>
<name>A0AAV5G2N8_ELECO</name>
<reference evidence="6" key="2">
    <citation type="submission" date="2021-12" db="EMBL/GenBank/DDBJ databases">
        <title>Resequencing data analysis of finger millet.</title>
        <authorList>
            <person name="Hatakeyama M."/>
            <person name="Aluri S."/>
            <person name="Balachadran M.T."/>
            <person name="Sivarajan S.R."/>
            <person name="Poveda L."/>
            <person name="Shimizu-Inatsugi R."/>
            <person name="Schlapbach R."/>
            <person name="Sreeman S.M."/>
            <person name="Shimizu K.K."/>
        </authorList>
    </citation>
    <scope>NUCLEOTIDE SEQUENCE</scope>
</reference>
<evidence type="ECO:0000313" key="7">
    <source>
        <dbReference type="Proteomes" id="UP001054889"/>
    </source>
</evidence>
<dbReference type="PROSITE" id="PS51514">
    <property type="entry name" value="BRX"/>
    <property type="match status" value="1"/>
</dbReference>
<reference evidence="6" key="1">
    <citation type="journal article" date="2018" name="DNA Res.">
        <title>Multiple hybrid de novo genome assembly of finger millet, an orphan allotetraploid crop.</title>
        <authorList>
            <person name="Hatakeyama M."/>
            <person name="Aluri S."/>
            <person name="Balachadran M.T."/>
            <person name="Sivarajan S.R."/>
            <person name="Patrignani A."/>
            <person name="Gruter S."/>
            <person name="Poveda L."/>
            <person name="Shimizu-Inatsugi R."/>
            <person name="Baeten J."/>
            <person name="Francoijs K.J."/>
            <person name="Nataraja K.N."/>
            <person name="Reddy Y.A.N."/>
            <person name="Phadnis S."/>
            <person name="Ravikumar R.L."/>
            <person name="Schlapbach R."/>
            <person name="Sreeman S.M."/>
            <person name="Shimizu K.K."/>
        </authorList>
    </citation>
    <scope>NUCLEOTIDE SEQUENCE</scope>
</reference>
<feature type="domain" description="BRX" evidence="5">
    <location>
        <begin position="185"/>
        <end position="243"/>
    </location>
</feature>
<evidence type="ECO:0000259" key="5">
    <source>
        <dbReference type="PROSITE" id="PS51514"/>
    </source>
</evidence>
<dbReference type="GO" id="GO:0005634">
    <property type="term" value="C:nucleus"/>
    <property type="evidence" value="ECO:0007669"/>
    <property type="project" value="UniProtKB-SubCell"/>
</dbReference>
<feature type="compositionally biased region" description="Low complexity" evidence="4">
    <location>
        <begin position="115"/>
        <end position="125"/>
    </location>
</feature>
<feature type="compositionally biased region" description="Polar residues" evidence="4">
    <location>
        <begin position="374"/>
        <end position="384"/>
    </location>
</feature>
<accession>A0AAV5G2N8</accession>
<dbReference type="EMBL" id="BQKI01000143">
    <property type="protein sequence ID" value="GJN40531.1"/>
    <property type="molecule type" value="Genomic_DNA"/>
</dbReference>
<keyword evidence="7" id="KW-1185">Reference proteome</keyword>
<dbReference type="Pfam" id="PF08381">
    <property type="entry name" value="BRX"/>
    <property type="match status" value="1"/>
</dbReference>
<gene>
    <name evidence="6" type="primary">gb29761</name>
    <name evidence="6" type="ORF">PR202_gb29761</name>
</gene>
<comment type="similarity">
    <text evidence="2">Belongs to the BRX family.</text>
</comment>
<evidence type="ECO:0000313" key="6">
    <source>
        <dbReference type="EMBL" id="GJN40531.1"/>
    </source>
</evidence>
<comment type="caution">
    <text evidence="6">The sequence shown here is derived from an EMBL/GenBank/DDBJ whole genome shotgun (WGS) entry which is preliminary data.</text>
</comment>
<evidence type="ECO:0000256" key="3">
    <source>
        <dbReference type="ARBA" id="ARBA00023242"/>
    </source>
</evidence>
<feature type="compositionally biased region" description="Polar residues" evidence="4">
    <location>
        <begin position="40"/>
        <end position="49"/>
    </location>
</feature>
<dbReference type="PANTHER" id="PTHR46058:SF15">
    <property type="entry name" value="BRX DOMAIN-CONTAINING PROTEIN"/>
    <property type="match status" value="1"/>
</dbReference>
<dbReference type="AlphaFoldDB" id="A0AAV5G2N8"/>